<dbReference type="InterPro" id="IPR044872">
    <property type="entry name" value="CcmK/CsoS1_BMC"/>
</dbReference>
<keyword evidence="6" id="KW-1185">Reference proteome</keyword>
<dbReference type="GO" id="GO:0031469">
    <property type="term" value="C:bacterial microcompartment"/>
    <property type="evidence" value="ECO:0007669"/>
    <property type="project" value="UniProtKB-SubCell"/>
</dbReference>
<dbReference type="InterPro" id="IPR037233">
    <property type="entry name" value="CcmK-like_sf"/>
</dbReference>
<feature type="domain" description="BMC" evidence="4">
    <location>
        <begin position="96"/>
        <end position="182"/>
    </location>
</feature>
<dbReference type="Proteomes" id="UP000515847">
    <property type="component" value="Chromosome"/>
</dbReference>
<organism evidence="5 6">
    <name type="scientific">Thermanaerosceptrum fracticalcis</name>
    <dbReference type="NCBI Taxonomy" id="1712410"/>
    <lineage>
        <taxon>Bacteria</taxon>
        <taxon>Bacillati</taxon>
        <taxon>Bacillota</taxon>
        <taxon>Clostridia</taxon>
        <taxon>Eubacteriales</taxon>
        <taxon>Peptococcaceae</taxon>
        <taxon>Thermanaerosceptrum</taxon>
    </lineage>
</organism>
<evidence type="ECO:0000256" key="1">
    <source>
        <dbReference type="ARBA" id="ARBA00024322"/>
    </source>
</evidence>
<proteinExistence type="inferred from homology"/>
<sequence>MKKAIGILEIKNITQGILAADTMLKASHVELLQATPVCPGKFMIIVAGDVGAVKNAVESGSQISPGAVIDKYVIPNVNENVFPALCATSQVKELGALGIVETYSVAAAIMAADAAVKSAYVQLIEVRLARGMGGKALVSLTGDVGAVKTAVAAASQIAQDAGMLVDQLVIPAPHRDLQSSIL</sequence>
<evidence type="ECO:0000259" key="4">
    <source>
        <dbReference type="PROSITE" id="PS51930"/>
    </source>
</evidence>
<dbReference type="PIRSF" id="PIRSF034834">
    <property type="entry name" value="PduT"/>
    <property type="match status" value="1"/>
</dbReference>
<feature type="domain" description="BMC" evidence="4">
    <location>
        <begin position="4"/>
        <end position="86"/>
    </location>
</feature>
<keyword evidence="2" id="KW-1283">Bacterial microcompartment</keyword>
<comment type="similarity">
    <text evidence="3">Belongs to the bacterial microcompartments protein family.</text>
</comment>
<evidence type="ECO:0000256" key="2">
    <source>
        <dbReference type="ARBA" id="ARBA00024446"/>
    </source>
</evidence>
<gene>
    <name evidence="5" type="ORF">BR63_18145</name>
</gene>
<dbReference type="OrthoDB" id="9791973at2"/>
<dbReference type="SUPFAM" id="SSF143414">
    <property type="entry name" value="CcmK-like"/>
    <property type="match status" value="2"/>
</dbReference>
<dbReference type="InterPro" id="IPR000249">
    <property type="entry name" value="BMC_dom"/>
</dbReference>
<dbReference type="PANTHER" id="PTHR33941:SF11">
    <property type="entry name" value="BACTERIAL MICROCOMPARTMENT SHELL PROTEIN PDUJ"/>
    <property type="match status" value="1"/>
</dbReference>
<dbReference type="InterPro" id="IPR011238">
    <property type="entry name" value="Micro_shell_prot_PduT"/>
</dbReference>
<dbReference type="RefSeq" id="WP_034420504.1">
    <property type="nucleotide sequence ID" value="NZ_CP045798.1"/>
</dbReference>
<protein>
    <submittedName>
        <fullName evidence="5">BMC domain-containing protein</fullName>
    </submittedName>
</protein>
<dbReference type="KEGG" id="tfr:BR63_18145"/>
<dbReference type="PANTHER" id="PTHR33941">
    <property type="entry name" value="PROPANEDIOL UTILIZATION PROTEIN PDUA"/>
    <property type="match status" value="1"/>
</dbReference>
<dbReference type="CDD" id="cd07053">
    <property type="entry name" value="BMC_PduT_repeat1"/>
    <property type="match status" value="1"/>
</dbReference>
<dbReference type="SMART" id="SM00877">
    <property type="entry name" value="BMC"/>
    <property type="match status" value="2"/>
</dbReference>
<dbReference type="AlphaFoldDB" id="A0A7G6E7G0"/>
<evidence type="ECO:0000313" key="5">
    <source>
        <dbReference type="EMBL" id="QNB48014.1"/>
    </source>
</evidence>
<evidence type="ECO:0000256" key="3">
    <source>
        <dbReference type="PROSITE-ProRule" id="PRU01278"/>
    </source>
</evidence>
<reference evidence="5 6" key="1">
    <citation type="journal article" date="2019" name="Front. Microbiol.">
        <title>Thermoanaerosceptrum fracticalcis gen. nov. sp. nov., a Novel Fumarate-Fermenting Microorganism From a Deep Fractured Carbonate Aquifer of the US Great Basin.</title>
        <authorList>
            <person name="Hamilton-Brehm S.D."/>
            <person name="Stewart L.E."/>
            <person name="Zavarin M."/>
            <person name="Caldwell M."/>
            <person name="Lawson P.A."/>
            <person name="Onstott T.C."/>
            <person name="Grzymski J."/>
            <person name="Neveux I."/>
            <person name="Lollar B.S."/>
            <person name="Russell C.E."/>
            <person name="Moser D.P."/>
        </authorList>
    </citation>
    <scope>NUCLEOTIDE SEQUENCE [LARGE SCALE GENOMIC DNA]</scope>
    <source>
        <strain evidence="5 6">DRI-13</strain>
    </source>
</reference>
<dbReference type="Pfam" id="PF00936">
    <property type="entry name" value="BMC"/>
    <property type="match status" value="2"/>
</dbReference>
<comment type="subcellular location">
    <subcellularLocation>
        <location evidence="1">Bacterial microcompartment</location>
    </subcellularLocation>
</comment>
<dbReference type="PROSITE" id="PS51930">
    <property type="entry name" value="BMC_2"/>
    <property type="match status" value="2"/>
</dbReference>
<dbReference type="EMBL" id="CP045798">
    <property type="protein sequence ID" value="QNB48014.1"/>
    <property type="molecule type" value="Genomic_DNA"/>
</dbReference>
<evidence type="ECO:0000313" key="6">
    <source>
        <dbReference type="Proteomes" id="UP000515847"/>
    </source>
</evidence>
<dbReference type="InterPro" id="IPR050575">
    <property type="entry name" value="BMC_shell"/>
</dbReference>
<name>A0A7G6E7G0_THEFR</name>
<accession>A0A7G6E7G0</accession>
<dbReference type="Gene3D" id="3.30.70.1710">
    <property type="match status" value="2"/>
</dbReference>
<dbReference type="CDD" id="cd07054">
    <property type="entry name" value="BMC_PduT_repeat2"/>
    <property type="match status" value="1"/>
</dbReference>